<dbReference type="Gene3D" id="3.40.50.1820">
    <property type="entry name" value="alpha/beta hydrolase"/>
    <property type="match status" value="1"/>
</dbReference>
<accession>A0ABT4BCT3</accession>
<gene>
    <name evidence="1" type="ORF">OWR29_40580</name>
</gene>
<dbReference type="PANTHER" id="PTHR43265">
    <property type="entry name" value="ESTERASE ESTD"/>
    <property type="match status" value="1"/>
</dbReference>
<dbReference type="EMBL" id="JAPNTZ010000019">
    <property type="protein sequence ID" value="MCY1144329.1"/>
    <property type="molecule type" value="Genomic_DNA"/>
</dbReference>
<protein>
    <recommendedName>
        <fullName evidence="3">Serine aminopeptidase S33 domain-containing protein</fullName>
    </recommendedName>
</protein>
<dbReference type="SUPFAM" id="SSF53474">
    <property type="entry name" value="alpha/beta-Hydrolases"/>
    <property type="match status" value="1"/>
</dbReference>
<dbReference type="PANTHER" id="PTHR43265:SF1">
    <property type="entry name" value="ESTERASE ESTD"/>
    <property type="match status" value="1"/>
</dbReference>
<organism evidence="1 2">
    <name type="scientific">Paractinoplanes pyxinae</name>
    <dbReference type="NCBI Taxonomy" id="2997416"/>
    <lineage>
        <taxon>Bacteria</taxon>
        <taxon>Bacillati</taxon>
        <taxon>Actinomycetota</taxon>
        <taxon>Actinomycetes</taxon>
        <taxon>Micromonosporales</taxon>
        <taxon>Micromonosporaceae</taxon>
        <taxon>Paractinoplanes</taxon>
    </lineage>
</organism>
<evidence type="ECO:0000313" key="2">
    <source>
        <dbReference type="Proteomes" id="UP001151002"/>
    </source>
</evidence>
<evidence type="ECO:0008006" key="3">
    <source>
        <dbReference type="Google" id="ProtNLM"/>
    </source>
</evidence>
<dbReference type="InterPro" id="IPR029058">
    <property type="entry name" value="AB_hydrolase_fold"/>
</dbReference>
<dbReference type="Proteomes" id="UP001151002">
    <property type="component" value="Unassembled WGS sequence"/>
</dbReference>
<dbReference type="RefSeq" id="WP_267568904.1">
    <property type="nucleotide sequence ID" value="NZ_JAPNTZ010000019.1"/>
</dbReference>
<name>A0ABT4BCT3_9ACTN</name>
<evidence type="ECO:0000313" key="1">
    <source>
        <dbReference type="EMBL" id="MCY1144329.1"/>
    </source>
</evidence>
<sequence>MRTIIDLLRQGRFAEIEAQFAPRLRAAVSADAVESAWSLETARIGPIVAVGDPVREPGAEEGLTRLRIPVTGERGSLEVVMSVDNTGLLHGLRLAALSDVEWSAPRYARRWRFREQNLGSSTLTLPRWRRPRAGVVLLAGAGPFDRDGAAGPLKPMKDLAWGLASRGIAVLRFDKATTQAATMIDEYVEPALAAVGVLRRHTGQIFVVGHSGGGKAAPRVAAADPSIAGIAILAGDAAPLSQAAVRVARHLGADEALTQQAARVDDPDLSPSTPAADLLFGWPATYWLDLRTYDQIATAAALSCPVLILQGGRDHQVTVADDLTLWRDGLARRPDVTFRIHEADDHMFIPEDGPQNVDRAVVDDIARFVAEVTGRRRGRRS</sequence>
<comment type="caution">
    <text evidence="1">The sequence shown here is derived from an EMBL/GenBank/DDBJ whole genome shotgun (WGS) entry which is preliminary data.</text>
</comment>
<reference evidence="1" key="1">
    <citation type="submission" date="2022-11" db="EMBL/GenBank/DDBJ databases">
        <authorList>
            <person name="Somphong A."/>
            <person name="Phongsopitanun W."/>
        </authorList>
    </citation>
    <scope>NUCLEOTIDE SEQUENCE</scope>
    <source>
        <strain evidence="1">Pm04-4</strain>
    </source>
</reference>
<proteinExistence type="predicted"/>
<dbReference type="InterPro" id="IPR053145">
    <property type="entry name" value="AB_hydrolase_Est10"/>
</dbReference>
<keyword evidence="2" id="KW-1185">Reference proteome</keyword>